<keyword evidence="6" id="KW-0378">Hydrolase</keyword>
<feature type="region of interest" description="Disordered" evidence="10">
    <location>
        <begin position="1"/>
        <end position="102"/>
    </location>
</feature>
<evidence type="ECO:0000256" key="2">
    <source>
        <dbReference type="ARBA" id="ARBA00008531"/>
    </source>
</evidence>
<dbReference type="PROSITE" id="PS00300">
    <property type="entry name" value="SRP54"/>
    <property type="match status" value="1"/>
</dbReference>
<evidence type="ECO:0000256" key="4">
    <source>
        <dbReference type="ARBA" id="ARBA00022490"/>
    </source>
</evidence>
<feature type="compositionally biased region" description="Polar residues" evidence="10">
    <location>
        <begin position="70"/>
        <end position="83"/>
    </location>
</feature>
<keyword evidence="7" id="KW-0342">GTP-binding</keyword>
<feature type="compositionally biased region" description="Basic and acidic residues" evidence="10">
    <location>
        <begin position="84"/>
        <end position="100"/>
    </location>
</feature>
<dbReference type="Pfam" id="PF00448">
    <property type="entry name" value="SRP54"/>
    <property type="match status" value="1"/>
</dbReference>
<evidence type="ECO:0000256" key="1">
    <source>
        <dbReference type="ARBA" id="ARBA00004413"/>
    </source>
</evidence>
<dbReference type="SMART" id="SM00963">
    <property type="entry name" value="SRP54_N"/>
    <property type="match status" value="1"/>
</dbReference>
<dbReference type="InterPro" id="IPR004390">
    <property type="entry name" value="SR_rcpt_FtsY"/>
</dbReference>
<keyword evidence="3" id="KW-1003">Cell membrane</keyword>
<feature type="compositionally biased region" description="Basic residues" evidence="10">
    <location>
        <begin position="1"/>
        <end position="11"/>
    </location>
</feature>
<name>A0A3B0VT46_9ZZZZ</name>
<reference evidence="12" key="1">
    <citation type="submission" date="2018-06" db="EMBL/GenBank/DDBJ databases">
        <authorList>
            <person name="Zhirakovskaya E."/>
        </authorList>
    </citation>
    <scope>NUCLEOTIDE SEQUENCE</scope>
</reference>
<dbReference type="GO" id="GO:0003924">
    <property type="term" value="F:GTPase activity"/>
    <property type="evidence" value="ECO:0007669"/>
    <property type="project" value="TreeGrafter"/>
</dbReference>
<dbReference type="NCBIfam" id="TIGR00064">
    <property type="entry name" value="ftsY"/>
    <property type="match status" value="1"/>
</dbReference>
<sequence length="415" mass="45409">MFSFLRRKKKTHTEETSVDIEETQPIESVESVVNKIPKQPESAEPLHKDTPEPPVEVVQTIDSPVKVVEKNSTPESPRSQELVQESHQESVQETKADQKPQKTNFFTRLKQGLSKTRQNFTDSLATLVLGRKEIDDDLLDELEMILLTADVGIDATDKIIKNLTDQVSRNALKDPEALISALKSQLEAILEPVVHSMQIEKHLANNKGPFVILMVGINGVGKTTTIGKLAKKFQSEGKSVMLAAGDTFRAAAVEQLQTWGERNNVPVIAQKTGADSAAVLFDAIQSAQAKKIDVLIADTAGRLHTQSNLMEELKKVTRVMAKVDDSAPHEVMLVIDAGTGQNALNQAKQFKEAVNVSGITLTKLDGTAKGGIVFALAEQSNIPIRFIGVGESIDDLRPFDSKAFIKALFDQTTKT</sequence>
<dbReference type="HAMAP" id="MF_00920">
    <property type="entry name" value="FtsY"/>
    <property type="match status" value="1"/>
</dbReference>
<dbReference type="AlphaFoldDB" id="A0A3B0VT46"/>
<keyword evidence="5" id="KW-0547">Nucleotide-binding</keyword>
<dbReference type="InterPro" id="IPR036225">
    <property type="entry name" value="SRP/SRP_N"/>
</dbReference>
<keyword evidence="4" id="KW-0963">Cytoplasm</keyword>
<dbReference type="InterPro" id="IPR013822">
    <property type="entry name" value="Signal_recog_particl_SRP54_hlx"/>
</dbReference>
<accession>A0A3B0VT46</accession>
<dbReference type="InterPro" id="IPR027417">
    <property type="entry name" value="P-loop_NTPase"/>
</dbReference>
<dbReference type="EMBL" id="UOFB01000122">
    <property type="protein sequence ID" value="VAW46151.1"/>
    <property type="molecule type" value="Genomic_DNA"/>
</dbReference>
<evidence type="ECO:0000256" key="10">
    <source>
        <dbReference type="SAM" id="MobiDB-lite"/>
    </source>
</evidence>
<dbReference type="InterPro" id="IPR000897">
    <property type="entry name" value="SRP54_GTPase_dom"/>
</dbReference>
<comment type="subcellular location">
    <subcellularLocation>
        <location evidence="1">Cell membrane</location>
        <topology evidence="1">Peripheral membrane protein</topology>
        <orientation evidence="1">Cytoplasmic side</orientation>
    </subcellularLocation>
</comment>
<evidence type="ECO:0000256" key="8">
    <source>
        <dbReference type="ARBA" id="ARBA00023136"/>
    </source>
</evidence>
<evidence type="ECO:0000256" key="9">
    <source>
        <dbReference type="ARBA" id="ARBA00023170"/>
    </source>
</evidence>
<dbReference type="GO" id="GO:0006614">
    <property type="term" value="P:SRP-dependent cotranslational protein targeting to membrane"/>
    <property type="evidence" value="ECO:0007669"/>
    <property type="project" value="InterPro"/>
</dbReference>
<dbReference type="GO" id="GO:0005047">
    <property type="term" value="F:signal recognition particle binding"/>
    <property type="evidence" value="ECO:0007669"/>
    <property type="project" value="TreeGrafter"/>
</dbReference>
<dbReference type="InterPro" id="IPR042101">
    <property type="entry name" value="SRP54_N_sf"/>
</dbReference>
<dbReference type="FunFam" id="1.20.120.140:FF:000002">
    <property type="entry name" value="Signal recognition particle receptor FtsY"/>
    <property type="match status" value="1"/>
</dbReference>
<feature type="domain" description="SRP54-type proteins GTP-binding" evidence="11">
    <location>
        <begin position="383"/>
        <end position="396"/>
    </location>
</feature>
<dbReference type="PANTHER" id="PTHR43134:SF1">
    <property type="entry name" value="SIGNAL RECOGNITION PARTICLE RECEPTOR SUBUNIT ALPHA"/>
    <property type="match status" value="1"/>
</dbReference>
<dbReference type="Pfam" id="PF02881">
    <property type="entry name" value="SRP54_N"/>
    <property type="match status" value="1"/>
</dbReference>
<protein>
    <submittedName>
        <fullName evidence="12">Signal recognition particle receptor FtsY</fullName>
    </submittedName>
</protein>
<proteinExistence type="inferred from homology"/>
<dbReference type="GO" id="GO:0005525">
    <property type="term" value="F:GTP binding"/>
    <property type="evidence" value="ECO:0007669"/>
    <property type="project" value="UniProtKB-KW"/>
</dbReference>
<dbReference type="GO" id="GO:0005886">
    <property type="term" value="C:plasma membrane"/>
    <property type="evidence" value="ECO:0007669"/>
    <property type="project" value="UniProtKB-SubCell"/>
</dbReference>
<dbReference type="PANTHER" id="PTHR43134">
    <property type="entry name" value="SIGNAL RECOGNITION PARTICLE RECEPTOR SUBUNIT ALPHA"/>
    <property type="match status" value="1"/>
</dbReference>
<dbReference type="SUPFAM" id="SSF52540">
    <property type="entry name" value="P-loop containing nucleoside triphosphate hydrolases"/>
    <property type="match status" value="1"/>
</dbReference>
<dbReference type="GO" id="GO:0005737">
    <property type="term" value="C:cytoplasm"/>
    <property type="evidence" value="ECO:0007669"/>
    <property type="project" value="UniProtKB-ARBA"/>
</dbReference>
<comment type="similarity">
    <text evidence="2">Belongs to the GTP-binding SRP family.</text>
</comment>
<keyword evidence="9 12" id="KW-0675">Receptor</keyword>
<dbReference type="FunFam" id="3.40.50.300:FF:000053">
    <property type="entry name" value="Signal recognition particle receptor FtsY"/>
    <property type="match status" value="1"/>
</dbReference>
<dbReference type="SMART" id="SM00382">
    <property type="entry name" value="AAA"/>
    <property type="match status" value="1"/>
</dbReference>
<dbReference type="SMART" id="SM00962">
    <property type="entry name" value="SRP54"/>
    <property type="match status" value="1"/>
</dbReference>
<evidence type="ECO:0000256" key="7">
    <source>
        <dbReference type="ARBA" id="ARBA00023134"/>
    </source>
</evidence>
<keyword evidence="8" id="KW-0472">Membrane</keyword>
<dbReference type="Gene3D" id="3.40.50.300">
    <property type="entry name" value="P-loop containing nucleotide triphosphate hydrolases"/>
    <property type="match status" value="1"/>
</dbReference>
<evidence type="ECO:0000256" key="3">
    <source>
        <dbReference type="ARBA" id="ARBA00022475"/>
    </source>
</evidence>
<dbReference type="SUPFAM" id="SSF47364">
    <property type="entry name" value="Domain of the SRP/SRP receptor G-proteins"/>
    <property type="match status" value="1"/>
</dbReference>
<dbReference type="Gene3D" id="1.20.120.140">
    <property type="entry name" value="Signal recognition particle SRP54, nucleotide-binding domain"/>
    <property type="match status" value="1"/>
</dbReference>
<evidence type="ECO:0000313" key="12">
    <source>
        <dbReference type="EMBL" id="VAW46151.1"/>
    </source>
</evidence>
<dbReference type="InterPro" id="IPR003593">
    <property type="entry name" value="AAA+_ATPase"/>
</dbReference>
<dbReference type="CDD" id="cd17874">
    <property type="entry name" value="FtsY"/>
    <property type="match status" value="1"/>
</dbReference>
<organism evidence="12">
    <name type="scientific">hydrothermal vent metagenome</name>
    <dbReference type="NCBI Taxonomy" id="652676"/>
    <lineage>
        <taxon>unclassified sequences</taxon>
        <taxon>metagenomes</taxon>
        <taxon>ecological metagenomes</taxon>
    </lineage>
</organism>
<evidence type="ECO:0000256" key="6">
    <source>
        <dbReference type="ARBA" id="ARBA00022801"/>
    </source>
</evidence>
<evidence type="ECO:0000256" key="5">
    <source>
        <dbReference type="ARBA" id="ARBA00022741"/>
    </source>
</evidence>
<gene>
    <name evidence="12" type="ORF">MNBD_GAMMA04-914</name>
</gene>
<evidence type="ECO:0000259" key="11">
    <source>
        <dbReference type="PROSITE" id="PS00300"/>
    </source>
</evidence>